<reference evidence="6 7" key="1">
    <citation type="submission" date="2023-03" db="EMBL/GenBank/DDBJ databases">
        <title>High-quality genome of Scylla paramamosain provides insights in environmental adaptation.</title>
        <authorList>
            <person name="Zhang L."/>
        </authorList>
    </citation>
    <scope>NUCLEOTIDE SEQUENCE [LARGE SCALE GENOMIC DNA]</scope>
    <source>
        <strain evidence="6">LZ_2023a</strain>
        <tissue evidence="6">Muscle</tissue>
    </source>
</reference>
<dbReference type="InterPro" id="IPR036236">
    <property type="entry name" value="Znf_C2H2_sf"/>
</dbReference>
<dbReference type="GO" id="GO:0045467">
    <property type="term" value="P:R7 cell development"/>
    <property type="evidence" value="ECO:0007669"/>
    <property type="project" value="UniProtKB-ARBA"/>
</dbReference>
<feature type="compositionally biased region" description="Basic and acidic residues" evidence="3">
    <location>
        <begin position="275"/>
        <end position="288"/>
    </location>
</feature>
<dbReference type="PROSITE" id="PS50097">
    <property type="entry name" value="BTB"/>
    <property type="match status" value="1"/>
</dbReference>
<dbReference type="SUPFAM" id="SSF57667">
    <property type="entry name" value="beta-beta-alpha zinc fingers"/>
    <property type="match status" value="1"/>
</dbReference>
<dbReference type="PROSITE" id="PS00028">
    <property type="entry name" value="ZINC_FINGER_C2H2_1"/>
    <property type="match status" value="2"/>
</dbReference>
<dbReference type="InterPro" id="IPR011333">
    <property type="entry name" value="SKP1/BTB/POZ_sf"/>
</dbReference>
<dbReference type="GO" id="GO:0007526">
    <property type="term" value="P:larval somatic muscle development"/>
    <property type="evidence" value="ECO:0007669"/>
    <property type="project" value="UniProtKB-ARBA"/>
</dbReference>
<dbReference type="InterPro" id="IPR000210">
    <property type="entry name" value="BTB/POZ_dom"/>
</dbReference>
<feature type="domain" description="BTB" evidence="4">
    <location>
        <begin position="36"/>
        <end position="101"/>
    </location>
</feature>
<feature type="domain" description="C2H2-type" evidence="5">
    <location>
        <begin position="434"/>
        <end position="461"/>
    </location>
</feature>
<dbReference type="GO" id="GO:0008270">
    <property type="term" value="F:zinc ion binding"/>
    <property type="evidence" value="ECO:0007669"/>
    <property type="project" value="UniProtKB-KW"/>
</dbReference>
<comment type="caution">
    <text evidence="6">The sequence shown here is derived from an EMBL/GenBank/DDBJ whole genome shotgun (WGS) entry which is preliminary data.</text>
</comment>
<dbReference type="GO" id="GO:0016199">
    <property type="term" value="P:axon midline choice point recognition"/>
    <property type="evidence" value="ECO:0007669"/>
    <property type="project" value="UniProtKB-ARBA"/>
</dbReference>
<dbReference type="PROSITE" id="PS50157">
    <property type="entry name" value="ZINC_FINGER_C2H2_2"/>
    <property type="match status" value="2"/>
</dbReference>
<feature type="compositionally biased region" description="Polar residues" evidence="3">
    <location>
        <begin position="159"/>
        <end position="171"/>
    </location>
</feature>
<dbReference type="EMBL" id="JARAKH010000018">
    <property type="protein sequence ID" value="KAK8395324.1"/>
    <property type="molecule type" value="Genomic_DNA"/>
</dbReference>
<keyword evidence="1" id="KW-0539">Nucleus</keyword>
<dbReference type="PANTHER" id="PTHR23110">
    <property type="entry name" value="BTB DOMAIN TRANSCRIPTION FACTOR"/>
    <property type="match status" value="1"/>
</dbReference>
<dbReference type="SMART" id="SM00225">
    <property type="entry name" value="BTB"/>
    <property type="match status" value="1"/>
</dbReference>
<dbReference type="SMART" id="SM00355">
    <property type="entry name" value="ZnF_C2H2"/>
    <property type="match status" value="2"/>
</dbReference>
<feature type="compositionally biased region" description="Acidic residues" evidence="3">
    <location>
        <begin position="563"/>
        <end position="575"/>
    </location>
</feature>
<dbReference type="GO" id="GO:0048813">
    <property type="term" value="P:dendrite morphogenesis"/>
    <property type="evidence" value="ECO:0007669"/>
    <property type="project" value="UniProtKB-ARBA"/>
</dbReference>
<accession>A0AAW0U5I2</accession>
<gene>
    <name evidence="6" type="ORF">O3P69_006185</name>
</gene>
<dbReference type="Pfam" id="PF00096">
    <property type="entry name" value="zf-C2H2"/>
    <property type="match status" value="1"/>
</dbReference>
<sequence length="584" mass="63629">MNDLVMGVDQFLLTWNNHRSNLAEVFTQLRVQDQLVDVTLLCDGGSYPAHRLVLAACSPYFHQLFTRLPTQHPLIYLRDVKQAELEALLEFIYRGEVSVANSELTGLIKIAESLRIKGLGDVSQRDQQQPLVGEKRASSPVSPVSSPPHQPRPKKAPRLSSNSNGEVKGQDTNFASLLSPANSYGHAINKSSNTKDGFAQLMDTGCPDMPEHMLDGEQTPPKAGWDIPLSESKLRSCLEGLESVPAAQSLAQSVAQSIVIPRTPYTSTPTKVSSIKREAGDASSKEGGSRGGLVPSRKRNLDSQEVRKPRGPAPVNSLSSTSQDGMKDVKIPKEHIKTEVEVDTMTPGGGEGEAPILPMYDNSGELPPAASGDLSNPLLASYRHILSIGGSEERAYSPLIPITVQEQQQQQQQQQQPPQQQQAPSPTSRDARSLTCQLCGATIKHIANFRRHMKQHLNPRRFPCPWCSAAFGRKDNLKTHTRKHHAAEVEAQEAGLLPPTPGNRPESGEEGKCGSVDDGGRLPGLNGLSGPEEKDREEEEEEDGGGDREDSSSDHNEGLVIAEDTEEEEEEDDDDSRMQAENGQ</sequence>
<feature type="region of interest" description="Disordered" evidence="3">
    <location>
        <begin position="264"/>
        <end position="328"/>
    </location>
</feature>
<dbReference type="GO" id="GO:0008406">
    <property type="term" value="P:gonad development"/>
    <property type="evidence" value="ECO:0007669"/>
    <property type="project" value="UniProtKB-ARBA"/>
</dbReference>
<feature type="region of interest" description="Disordered" evidence="3">
    <location>
        <begin position="121"/>
        <end position="171"/>
    </location>
</feature>
<evidence type="ECO:0000259" key="4">
    <source>
        <dbReference type="PROSITE" id="PS50097"/>
    </source>
</evidence>
<feature type="region of interest" description="Disordered" evidence="3">
    <location>
        <begin position="479"/>
        <end position="584"/>
    </location>
</feature>
<keyword evidence="7" id="KW-1185">Reference proteome</keyword>
<evidence type="ECO:0000256" key="1">
    <source>
        <dbReference type="ARBA" id="ARBA00023242"/>
    </source>
</evidence>
<keyword evidence="2" id="KW-0863">Zinc-finger</keyword>
<evidence type="ECO:0000256" key="3">
    <source>
        <dbReference type="SAM" id="MobiDB-lite"/>
    </source>
</evidence>
<dbReference type="Pfam" id="PF00651">
    <property type="entry name" value="BTB"/>
    <property type="match status" value="1"/>
</dbReference>
<evidence type="ECO:0000259" key="5">
    <source>
        <dbReference type="PROSITE" id="PS50157"/>
    </source>
</evidence>
<dbReference type="PANTHER" id="PTHR23110:SF109">
    <property type="entry name" value="FI07618P-RELATED"/>
    <property type="match status" value="1"/>
</dbReference>
<dbReference type="Gene3D" id="3.30.160.60">
    <property type="entry name" value="Classic Zinc Finger"/>
    <property type="match status" value="1"/>
</dbReference>
<dbReference type="CDD" id="cd18315">
    <property type="entry name" value="BTB_POZ_BAB-like"/>
    <property type="match status" value="1"/>
</dbReference>
<keyword evidence="2" id="KW-0479">Metal-binding</keyword>
<dbReference type="GO" id="GO:0006357">
    <property type="term" value="P:regulation of transcription by RNA polymerase II"/>
    <property type="evidence" value="ECO:0007669"/>
    <property type="project" value="TreeGrafter"/>
</dbReference>
<dbReference type="InterPro" id="IPR051095">
    <property type="entry name" value="Dros_DevTransReg"/>
</dbReference>
<dbReference type="GO" id="GO:0005634">
    <property type="term" value="C:nucleus"/>
    <property type="evidence" value="ECO:0007669"/>
    <property type="project" value="TreeGrafter"/>
</dbReference>
<dbReference type="SUPFAM" id="SSF54695">
    <property type="entry name" value="POZ domain"/>
    <property type="match status" value="1"/>
</dbReference>
<dbReference type="GO" id="GO:0045476">
    <property type="term" value="P:nurse cell apoptotic process"/>
    <property type="evidence" value="ECO:0007669"/>
    <property type="project" value="UniProtKB-ARBA"/>
</dbReference>
<dbReference type="InterPro" id="IPR013087">
    <property type="entry name" value="Znf_C2H2_type"/>
</dbReference>
<evidence type="ECO:0000313" key="7">
    <source>
        <dbReference type="Proteomes" id="UP001487740"/>
    </source>
</evidence>
<name>A0AAW0U5I2_SCYPA</name>
<feature type="compositionally biased region" description="Polar residues" evidence="3">
    <location>
        <begin position="264"/>
        <end position="273"/>
    </location>
</feature>
<dbReference type="GO" id="GO:0007464">
    <property type="term" value="P:R3/R4 cell fate commitment"/>
    <property type="evidence" value="ECO:0007669"/>
    <property type="project" value="UniProtKB-ARBA"/>
</dbReference>
<evidence type="ECO:0000313" key="6">
    <source>
        <dbReference type="EMBL" id="KAK8395324.1"/>
    </source>
</evidence>
<protein>
    <submittedName>
        <fullName evidence="6">Uncharacterized protein</fullName>
    </submittedName>
</protein>
<keyword evidence="2" id="KW-0862">Zinc</keyword>
<dbReference type="AlphaFoldDB" id="A0AAW0U5I2"/>
<feature type="compositionally biased region" description="Basic and acidic residues" evidence="3">
    <location>
        <begin position="545"/>
        <end position="557"/>
    </location>
</feature>
<feature type="domain" description="C2H2-type" evidence="5">
    <location>
        <begin position="462"/>
        <end position="490"/>
    </location>
</feature>
<organism evidence="6 7">
    <name type="scientific">Scylla paramamosain</name>
    <name type="common">Mud crab</name>
    <dbReference type="NCBI Taxonomy" id="85552"/>
    <lineage>
        <taxon>Eukaryota</taxon>
        <taxon>Metazoa</taxon>
        <taxon>Ecdysozoa</taxon>
        <taxon>Arthropoda</taxon>
        <taxon>Crustacea</taxon>
        <taxon>Multicrustacea</taxon>
        <taxon>Malacostraca</taxon>
        <taxon>Eumalacostraca</taxon>
        <taxon>Eucarida</taxon>
        <taxon>Decapoda</taxon>
        <taxon>Pleocyemata</taxon>
        <taxon>Brachyura</taxon>
        <taxon>Eubrachyura</taxon>
        <taxon>Portunoidea</taxon>
        <taxon>Portunidae</taxon>
        <taxon>Portuninae</taxon>
        <taxon>Scylla</taxon>
    </lineage>
</organism>
<feature type="region of interest" description="Disordered" evidence="3">
    <location>
        <begin position="404"/>
        <end position="432"/>
    </location>
</feature>
<evidence type="ECO:0000256" key="2">
    <source>
        <dbReference type="PROSITE-ProRule" id="PRU00042"/>
    </source>
</evidence>
<dbReference type="GO" id="GO:0035167">
    <property type="term" value="P:larval lymph gland hemopoiesis"/>
    <property type="evidence" value="ECO:0007669"/>
    <property type="project" value="UniProtKB-ARBA"/>
</dbReference>
<dbReference type="Gene3D" id="3.30.710.10">
    <property type="entry name" value="Potassium Channel Kv1.1, Chain A"/>
    <property type="match status" value="1"/>
</dbReference>
<feature type="compositionally biased region" description="Acidic residues" evidence="3">
    <location>
        <begin position="535"/>
        <end position="544"/>
    </location>
</feature>
<dbReference type="Proteomes" id="UP001487740">
    <property type="component" value="Unassembled WGS sequence"/>
</dbReference>
<proteinExistence type="predicted"/>
<feature type="compositionally biased region" description="Low complexity" evidence="3">
    <location>
        <begin position="405"/>
        <end position="422"/>
    </location>
</feature>
<feature type="compositionally biased region" description="Basic and acidic residues" evidence="3">
    <location>
        <begin position="299"/>
        <end position="308"/>
    </location>
</feature>